<gene>
    <name evidence="1" type="ORF">Fcan01_00235</name>
</gene>
<organism evidence="1 2">
    <name type="scientific">Folsomia candida</name>
    <name type="common">Springtail</name>
    <dbReference type="NCBI Taxonomy" id="158441"/>
    <lineage>
        <taxon>Eukaryota</taxon>
        <taxon>Metazoa</taxon>
        <taxon>Ecdysozoa</taxon>
        <taxon>Arthropoda</taxon>
        <taxon>Hexapoda</taxon>
        <taxon>Collembola</taxon>
        <taxon>Entomobryomorpha</taxon>
        <taxon>Isotomoidea</taxon>
        <taxon>Isotomidae</taxon>
        <taxon>Proisotominae</taxon>
        <taxon>Folsomia</taxon>
    </lineage>
</organism>
<name>A0A226EX84_FOLCA</name>
<keyword evidence="2" id="KW-1185">Reference proteome</keyword>
<reference evidence="1 2" key="1">
    <citation type="submission" date="2015-12" db="EMBL/GenBank/DDBJ databases">
        <title>The genome of Folsomia candida.</title>
        <authorList>
            <person name="Faddeeva A."/>
            <person name="Derks M.F."/>
            <person name="Anvar Y."/>
            <person name="Smit S."/>
            <person name="Van Straalen N."/>
            <person name="Roelofs D."/>
        </authorList>
    </citation>
    <scope>NUCLEOTIDE SEQUENCE [LARGE SCALE GENOMIC DNA]</scope>
    <source>
        <strain evidence="1 2">VU population</strain>
        <tissue evidence="1">Whole body</tissue>
    </source>
</reference>
<dbReference type="AlphaFoldDB" id="A0A226EX84"/>
<comment type="caution">
    <text evidence="1">The sequence shown here is derived from an EMBL/GenBank/DDBJ whole genome shotgun (WGS) entry which is preliminary data.</text>
</comment>
<dbReference type="Proteomes" id="UP000198287">
    <property type="component" value="Unassembled WGS sequence"/>
</dbReference>
<evidence type="ECO:0000313" key="2">
    <source>
        <dbReference type="Proteomes" id="UP000198287"/>
    </source>
</evidence>
<evidence type="ECO:0000313" key="1">
    <source>
        <dbReference type="EMBL" id="OXA61800.1"/>
    </source>
</evidence>
<accession>A0A226EX84</accession>
<sequence length="142" mass="15849">VGMGIDIQKEIDSYSFCNGEPVAYPPVLIANTFFAGTKCLAVEEEWCAKRCIFANLPGAFVDNKLNLKWFKDEARKVTVSANNEAAREQIIKELDNCGKQGDDMPEPKSASVNNCPEWKKFNLCAHNNFVKICKGNGKLRTE</sequence>
<feature type="non-terminal residue" evidence="1">
    <location>
        <position position="1"/>
    </location>
</feature>
<protein>
    <submittedName>
        <fullName evidence="1">Uncharacterized protein</fullName>
    </submittedName>
</protein>
<proteinExistence type="predicted"/>
<dbReference type="EMBL" id="LNIX01000001">
    <property type="protein sequence ID" value="OXA61800.1"/>
    <property type="molecule type" value="Genomic_DNA"/>
</dbReference>